<evidence type="ECO:0000256" key="4">
    <source>
        <dbReference type="ARBA" id="ARBA00022679"/>
    </source>
</evidence>
<accession>A0A975CKD7</accession>
<dbReference type="InterPro" id="IPR000917">
    <property type="entry name" value="Sulfatase_N"/>
</dbReference>
<dbReference type="GO" id="GO:0016776">
    <property type="term" value="F:phosphotransferase activity, phosphate group as acceptor"/>
    <property type="evidence" value="ECO:0007669"/>
    <property type="project" value="TreeGrafter"/>
</dbReference>
<keyword evidence="12" id="KW-1185">Reference proteome</keyword>
<keyword evidence="7 8" id="KW-0472">Membrane</keyword>
<dbReference type="InterPro" id="IPR012549">
    <property type="entry name" value="EptA-like_N"/>
</dbReference>
<evidence type="ECO:0000256" key="5">
    <source>
        <dbReference type="ARBA" id="ARBA00022692"/>
    </source>
</evidence>
<dbReference type="GO" id="GO:0009244">
    <property type="term" value="P:lipopolysaccharide core region biosynthetic process"/>
    <property type="evidence" value="ECO:0007669"/>
    <property type="project" value="TreeGrafter"/>
</dbReference>
<keyword evidence="2" id="KW-1003">Cell membrane</keyword>
<dbReference type="Gene3D" id="3.40.720.10">
    <property type="entry name" value="Alkaline Phosphatase, subunit A"/>
    <property type="match status" value="1"/>
</dbReference>
<evidence type="ECO:0000256" key="1">
    <source>
        <dbReference type="ARBA" id="ARBA00004429"/>
    </source>
</evidence>
<dbReference type="PANTHER" id="PTHR30443:SF0">
    <property type="entry name" value="PHOSPHOETHANOLAMINE TRANSFERASE EPTA"/>
    <property type="match status" value="1"/>
</dbReference>
<organism evidence="11 12">
    <name type="scientific">Ottowia testudinis</name>
    <dbReference type="NCBI Taxonomy" id="2816950"/>
    <lineage>
        <taxon>Bacteria</taxon>
        <taxon>Pseudomonadati</taxon>
        <taxon>Pseudomonadota</taxon>
        <taxon>Betaproteobacteria</taxon>
        <taxon>Burkholderiales</taxon>
        <taxon>Comamonadaceae</taxon>
        <taxon>Ottowia</taxon>
    </lineage>
</organism>
<evidence type="ECO:0000256" key="3">
    <source>
        <dbReference type="ARBA" id="ARBA00022519"/>
    </source>
</evidence>
<keyword evidence="5 8" id="KW-0812">Transmembrane</keyword>
<dbReference type="GO" id="GO:0005886">
    <property type="term" value="C:plasma membrane"/>
    <property type="evidence" value="ECO:0007669"/>
    <property type="project" value="UniProtKB-SubCell"/>
</dbReference>
<dbReference type="InterPro" id="IPR040423">
    <property type="entry name" value="PEA_transferase"/>
</dbReference>
<feature type="transmembrane region" description="Helical" evidence="8">
    <location>
        <begin position="143"/>
        <end position="165"/>
    </location>
</feature>
<evidence type="ECO:0000256" key="8">
    <source>
        <dbReference type="SAM" id="Phobius"/>
    </source>
</evidence>
<evidence type="ECO:0000313" key="11">
    <source>
        <dbReference type="EMBL" id="QTD47367.1"/>
    </source>
</evidence>
<feature type="transmembrane region" description="Helical" evidence="8">
    <location>
        <begin position="68"/>
        <end position="90"/>
    </location>
</feature>
<dbReference type="PANTHER" id="PTHR30443">
    <property type="entry name" value="INNER MEMBRANE PROTEIN"/>
    <property type="match status" value="1"/>
</dbReference>
<comment type="subcellular location">
    <subcellularLocation>
        <location evidence="1">Cell inner membrane</location>
        <topology evidence="1">Multi-pass membrane protein</topology>
    </subcellularLocation>
</comment>
<keyword evidence="3" id="KW-0997">Cell inner membrane</keyword>
<protein>
    <submittedName>
        <fullName evidence="11">Phosphoethanolamine--lipid A transferase</fullName>
    </submittedName>
</protein>
<feature type="transmembrane region" description="Helical" evidence="8">
    <location>
        <begin position="37"/>
        <end position="61"/>
    </location>
</feature>
<proteinExistence type="predicted"/>
<feature type="domain" description="Sulfatase N-terminal" evidence="9">
    <location>
        <begin position="225"/>
        <end position="521"/>
    </location>
</feature>
<evidence type="ECO:0000256" key="7">
    <source>
        <dbReference type="ARBA" id="ARBA00023136"/>
    </source>
</evidence>
<dbReference type="Pfam" id="PF00884">
    <property type="entry name" value="Sulfatase"/>
    <property type="match status" value="1"/>
</dbReference>
<feature type="transmembrane region" description="Helical" evidence="8">
    <location>
        <begin position="110"/>
        <end position="131"/>
    </location>
</feature>
<dbReference type="Pfam" id="PF08019">
    <property type="entry name" value="EptA_B_N"/>
    <property type="match status" value="1"/>
</dbReference>
<evidence type="ECO:0000259" key="9">
    <source>
        <dbReference type="Pfam" id="PF00884"/>
    </source>
</evidence>
<dbReference type="SUPFAM" id="SSF53649">
    <property type="entry name" value="Alkaline phosphatase-like"/>
    <property type="match status" value="1"/>
</dbReference>
<dbReference type="AlphaFoldDB" id="A0A975CKD7"/>
<dbReference type="NCBIfam" id="NF028537">
    <property type="entry name" value="P_eth_NH2_trans"/>
    <property type="match status" value="1"/>
</dbReference>
<evidence type="ECO:0000256" key="6">
    <source>
        <dbReference type="ARBA" id="ARBA00022989"/>
    </source>
</evidence>
<dbReference type="InterPro" id="IPR017850">
    <property type="entry name" value="Alkaline_phosphatase_core_sf"/>
</dbReference>
<keyword evidence="6 8" id="KW-1133">Transmembrane helix</keyword>
<evidence type="ECO:0000256" key="2">
    <source>
        <dbReference type="ARBA" id="ARBA00022475"/>
    </source>
</evidence>
<reference evidence="11" key="1">
    <citation type="submission" date="2021-03" db="EMBL/GenBank/DDBJ databases">
        <title>Ottowia sp. 27C isolated from the cloaca of a Giant Asian pond turtle (Heosemys grandis).</title>
        <authorList>
            <person name="Spergser J."/>
            <person name="Busse H.-J."/>
        </authorList>
    </citation>
    <scope>NUCLEOTIDE SEQUENCE</scope>
    <source>
        <strain evidence="11">27C</strain>
    </source>
</reference>
<feature type="domain" description="Phosphoethanolamine transferase N-terminal" evidence="10">
    <location>
        <begin position="50"/>
        <end position="192"/>
    </location>
</feature>
<dbReference type="InterPro" id="IPR058130">
    <property type="entry name" value="PEA_transf_C"/>
</dbReference>
<gene>
    <name evidence="11" type="ORF">J1M35_11685</name>
</gene>
<name>A0A975CKD7_9BURK</name>
<dbReference type="Proteomes" id="UP000663903">
    <property type="component" value="Chromosome"/>
</dbReference>
<dbReference type="EMBL" id="CP071796">
    <property type="protein sequence ID" value="QTD47367.1"/>
    <property type="molecule type" value="Genomic_DNA"/>
</dbReference>
<keyword evidence="4 11" id="KW-0808">Transferase</keyword>
<dbReference type="CDD" id="cd16017">
    <property type="entry name" value="LptA"/>
    <property type="match status" value="1"/>
</dbReference>
<evidence type="ECO:0000259" key="10">
    <source>
        <dbReference type="Pfam" id="PF08019"/>
    </source>
</evidence>
<evidence type="ECO:0000313" key="12">
    <source>
        <dbReference type="Proteomes" id="UP000663903"/>
    </source>
</evidence>
<sequence>MRPARLVMMVALFIATLGNLPLWRALAGLPELGNTRGVLFGIGFAAVILGALLLLLALFSWRWLLKPALTLCLLAAAAGAYFMLAYGIVIDRTMLVNVLLTDSREARELINWQMLASIALMGVLPALWVWRQRLAWPTWPRQALRNLGLALFGLALAVAALLATFQDFASVMRNHTQVRYLINPLNSFYALAILPQQPVQRSGQNVEPIGQDARLSNPAPDARPPLIIAVLGETARADHFGLNGYARDTTPRLGAEPGVASLRNVWSCGTNTAASVPCMFSPLGREAFNDRKANYEGLVDVLQRAGLAVLWIDNQPGGCKGVCDRVPRVNYRELQTPGLCQGDECLDEAMLKNLDERIAQLPPERRERGVVVFMHQMGSHGPAYYLRSPERLKRFTPECRNHALQQCQREQIVNAYDNTIAYTDAFLGMAIDWLKQRQDRYAPAMVYLSDHGESLGENNLYLHGLPYRIAPPEQKRVPWITWLSPAFSQQTRITSDCVAARRDQQLSHDHYFHSMLGLLGVQTALHQPGSDIYGSCRTP</sequence>
<dbReference type="KEGG" id="otd:J1M35_11685"/>